<evidence type="ECO:0000259" key="6">
    <source>
        <dbReference type="PROSITE" id="PS50850"/>
    </source>
</evidence>
<feature type="transmembrane region" description="Helical" evidence="5">
    <location>
        <begin position="82"/>
        <end position="101"/>
    </location>
</feature>
<feature type="transmembrane region" description="Helical" evidence="5">
    <location>
        <begin position="337"/>
        <end position="359"/>
    </location>
</feature>
<comment type="subcellular location">
    <subcellularLocation>
        <location evidence="1">Membrane</location>
        <topology evidence="1">Multi-pass membrane protein</topology>
    </subcellularLocation>
</comment>
<dbReference type="CDD" id="cd17502">
    <property type="entry name" value="MFS_Azr1_MDR_like"/>
    <property type="match status" value="1"/>
</dbReference>
<gene>
    <name evidence="7" type="ORF">N0A02_18050</name>
</gene>
<dbReference type="Proteomes" id="UP001469089">
    <property type="component" value="Unassembled WGS sequence"/>
</dbReference>
<keyword evidence="8" id="KW-1185">Reference proteome</keyword>
<feature type="domain" description="Major facilitator superfamily (MFS) profile" evidence="6">
    <location>
        <begin position="17"/>
        <end position="485"/>
    </location>
</feature>
<evidence type="ECO:0000256" key="5">
    <source>
        <dbReference type="SAM" id="Phobius"/>
    </source>
</evidence>
<name>A0ABV1LQ39_9BURK</name>
<feature type="transmembrane region" description="Helical" evidence="5">
    <location>
        <begin position="203"/>
        <end position="224"/>
    </location>
</feature>
<dbReference type="PROSITE" id="PS50850">
    <property type="entry name" value="MFS"/>
    <property type="match status" value="1"/>
</dbReference>
<evidence type="ECO:0000313" key="8">
    <source>
        <dbReference type="Proteomes" id="UP001469089"/>
    </source>
</evidence>
<dbReference type="InterPro" id="IPR011701">
    <property type="entry name" value="MFS"/>
</dbReference>
<dbReference type="PANTHER" id="PTHR23501">
    <property type="entry name" value="MAJOR FACILITATOR SUPERFAMILY"/>
    <property type="match status" value="1"/>
</dbReference>
<dbReference type="Gene3D" id="1.20.1720.10">
    <property type="entry name" value="Multidrug resistance protein D"/>
    <property type="match status" value="1"/>
</dbReference>
<feature type="transmembrane region" description="Helical" evidence="5">
    <location>
        <begin position="52"/>
        <end position="70"/>
    </location>
</feature>
<dbReference type="PANTHER" id="PTHR23501:SF197">
    <property type="entry name" value="COMD"/>
    <property type="match status" value="1"/>
</dbReference>
<sequence length="492" mass="50910">MPGETRAAHTQDHFREALAGLVLAIVLSSLDQNIVSTALPHIAQVLGGLPQISWVVTAFLLASTVSMPIYGKLSDMHGRRRLFIVSISIFLVASALCGFAQDMNQLIAFRALQGLGAGGLSTLSQSAIGDLVGPRERGRYQGLFSGAQAVCTVAGPLLGGLFIAVASWRWIFFASLPVGLLALGLIVARLPAATTVRAHRIDYAGMFLLIVSVGAVLLALNGVASARNTFPVSPAVSAAIALVFGALFVGWEKRAQEPIVSVGLFRNDTFAVAVAASGMMVFAMQASMVFLPLYFQMVLGKTPTASGLMLLPQIAGMIVSSTWGGRLSSASGNFKRFFMLGVGLETLGLASLGISAFAGAGSVPFLFALAILGLGTGLGMPNAIVLVQNAVPSAKLGMATGSMSFVRSLGGAVGVAFSGFVMRLMLDGERGNRLFSRWFGHEGGSGAIAGGGVGPHTADALRLAISCSFALGALMMAVAFMTSTRVSTEPVH</sequence>
<comment type="caution">
    <text evidence="7">The sequence shown here is derived from an EMBL/GenBank/DDBJ whole genome shotgun (WGS) entry which is preliminary data.</text>
</comment>
<dbReference type="SUPFAM" id="SSF103473">
    <property type="entry name" value="MFS general substrate transporter"/>
    <property type="match status" value="1"/>
</dbReference>
<feature type="transmembrane region" description="Helical" evidence="5">
    <location>
        <begin position="365"/>
        <end position="387"/>
    </location>
</feature>
<organism evidence="7 8">
    <name type="scientific">Paraburkholderia acidicola</name>
    <dbReference type="NCBI Taxonomy" id="1912599"/>
    <lineage>
        <taxon>Bacteria</taxon>
        <taxon>Pseudomonadati</taxon>
        <taxon>Pseudomonadota</taxon>
        <taxon>Betaproteobacteria</taxon>
        <taxon>Burkholderiales</taxon>
        <taxon>Burkholderiaceae</taxon>
        <taxon>Paraburkholderia</taxon>
    </lineage>
</organism>
<accession>A0ABV1LQ39</accession>
<evidence type="ECO:0000256" key="4">
    <source>
        <dbReference type="ARBA" id="ARBA00023136"/>
    </source>
</evidence>
<feature type="transmembrane region" description="Helical" evidence="5">
    <location>
        <begin position="170"/>
        <end position="191"/>
    </location>
</feature>
<dbReference type="EMBL" id="JAOALG010000001">
    <property type="protein sequence ID" value="MEQ5841336.1"/>
    <property type="molecule type" value="Genomic_DNA"/>
</dbReference>
<protein>
    <submittedName>
        <fullName evidence="7">MFS transporter</fullName>
    </submittedName>
</protein>
<dbReference type="PRINTS" id="PR01036">
    <property type="entry name" value="TCRTETB"/>
</dbReference>
<feature type="transmembrane region" description="Helical" evidence="5">
    <location>
        <begin position="307"/>
        <end position="325"/>
    </location>
</feature>
<keyword evidence="4 5" id="KW-0472">Membrane</keyword>
<evidence type="ECO:0000313" key="7">
    <source>
        <dbReference type="EMBL" id="MEQ5841336.1"/>
    </source>
</evidence>
<proteinExistence type="predicted"/>
<dbReference type="Gene3D" id="1.20.1250.20">
    <property type="entry name" value="MFS general substrate transporter like domains"/>
    <property type="match status" value="1"/>
</dbReference>
<evidence type="ECO:0000256" key="2">
    <source>
        <dbReference type="ARBA" id="ARBA00022692"/>
    </source>
</evidence>
<feature type="transmembrane region" description="Helical" evidence="5">
    <location>
        <begin position="408"/>
        <end position="426"/>
    </location>
</feature>
<reference evidence="7 8" key="1">
    <citation type="journal article" date="2024" name="Chem. Sci.">
        <title>Discovery of a lagriamide polyketide by integrated genome mining, isotopic labeling, and untargeted metabolomics.</title>
        <authorList>
            <person name="Fergusson C.H."/>
            <person name="Saulog J."/>
            <person name="Paulo B.S."/>
            <person name="Wilson D.M."/>
            <person name="Liu D.Y."/>
            <person name="Morehouse N.J."/>
            <person name="Waterworth S."/>
            <person name="Barkei J."/>
            <person name="Gray C.A."/>
            <person name="Kwan J.C."/>
            <person name="Eustaquio A.S."/>
            <person name="Linington R.G."/>
        </authorList>
    </citation>
    <scope>NUCLEOTIDE SEQUENCE [LARGE SCALE GENOMIC DNA]</scope>
    <source>
        <strain evidence="7 8">RL17-338-BIF-B</strain>
    </source>
</reference>
<feature type="transmembrane region" description="Helical" evidence="5">
    <location>
        <begin position="270"/>
        <end position="295"/>
    </location>
</feature>
<dbReference type="InterPro" id="IPR036259">
    <property type="entry name" value="MFS_trans_sf"/>
</dbReference>
<dbReference type="RefSeq" id="WP_349543269.1">
    <property type="nucleotide sequence ID" value="NZ_JAOALG010000001.1"/>
</dbReference>
<dbReference type="InterPro" id="IPR020846">
    <property type="entry name" value="MFS_dom"/>
</dbReference>
<feature type="transmembrane region" description="Helical" evidence="5">
    <location>
        <begin position="460"/>
        <end position="480"/>
    </location>
</feature>
<evidence type="ECO:0000256" key="3">
    <source>
        <dbReference type="ARBA" id="ARBA00022989"/>
    </source>
</evidence>
<dbReference type="Pfam" id="PF07690">
    <property type="entry name" value="MFS_1"/>
    <property type="match status" value="1"/>
</dbReference>
<keyword evidence="3 5" id="KW-1133">Transmembrane helix</keyword>
<feature type="transmembrane region" description="Helical" evidence="5">
    <location>
        <begin position="230"/>
        <end position="249"/>
    </location>
</feature>
<evidence type="ECO:0000256" key="1">
    <source>
        <dbReference type="ARBA" id="ARBA00004141"/>
    </source>
</evidence>
<keyword evidence="2 5" id="KW-0812">Transmembrane</keyword>
<feature type="transmembrane region" description="Helical" evidence="5">
    <location>
        <begin position="140"/>
        <end position="164"/>
    </location>
</feature>